<evidence type="ECO:0000313" key="3">
    <source>
        <dbReference type="Proteomes" id="UP000323454"/>
    </source>
</evidence>
<feature type="domain" description="Carrier" evidence="1">
    <location>
        <begin position="8"/>
        <end position="67"/>
    </location>
</feature>
<dbReference type="InterPro" id="IPR009081">
    <property type="entry name" value="PP-bd_ACP"/>
</dbReference>
<dbReference type="AlphaFoldDB" id="A0A5B2X210"/>
<reference evidence="2 3" key="1">
    <citation type="submission" date="2019-09" db="EMBL/GenBank/DDBJ databases">
        <title>Goodfellowia gen. nov., a new genus of the Pseudonocardineae related to Actinoalloteichus, containing Goodfellowia coeruleoviolacea gen. nov., comb. nov. gen. nov., comb. nov.</title>
        <authorList>
            <person name="Labeda D."/>
        </authorList>
    </citation>
    <scope>NUCLEOTIDE SEQUENCE [LARGE SCALE GENOMIC DNA]</scope>
    <source>
        <strain evidence="2 3">AN110305</strain>
    </source>
</reference>
<dbReference type="SUPFAM" id="SSF47336">
    <property type="entry name" value="ACP-like"/>
    <property type="match status" value="1"/>
</dbReference>
<dbReference type="EMBL" id="VUOB01000046">
    <property type="protein sequence ID" value="KAA2257264.1"/>
    <property type="molecule type" value="Genomic_DNA"/>
</dbReference>
<proteinExistence type="predicted"/>
<gene>
    <name evidence="2" type="ORF">F0L68_25235</name>
</gene>
<dbReference type="OrthoDB" id="4257495at2"/>
<keyword evidence="3" id="KW-1185">Reference proteome</keyword>
<dbReference type="InterPro" id="IPR036736">
    <property type="entry name" value="ACP-like_sf"/>
</dbReference>
<evidence type="ECO:0000259" key="1">
    <source>
        <dbReference type="Pfam" id="PF00550"/>
    </source>
</evidence>
<name>A0A5B2X210_9PSEU</name>
<accession>A0A5B2X210</accession>
<dbReference type="RefSeq" id="WP_149852282.1">
    <property type="nucleotide sequence ID" value="NZ_VUOB01000046.1"/>
</dbReference>
<organism evidence="2 3">
    <name type="scientific">Solihabitans fulvus</name>
    <dbReference type="NCBI Taxonomy" id="1892852"/>
    <lineage>
        <taxon>Bacteria</taxon>
        <taxon>Bacillati</taxon>
        <taxon>Actinomycetota</taxon>
        <taxon>Actinomycetes</taxon>
        <taxon>Pseudonocardiales</taxon>
        <taxon>Pseudonocardiaceae</taxon>
        <taxon>Solihabitans</taxon>
    </lineage>
</organism>
<dbReference type="Pfam" id="PF00550">
    <property type="entry name" value="PP-binding"/>
    <property type="match status" value="1"/>
</dbReference>
<comment type="caution">
    <text evidence="2">The sequence shown here is derived from an EMBL/GenBank/DDBJ whole genome shotgun (WGS) entry which is preliminary data.</text>
</comment>
<dbReference type="Proteomes" id="UP000323454">
    <property type="component" value="Unassembled WGS sequence"/>
</dbReference>
<protein>
    <submittedName>
        <fullName evidence="2">Acyl carrier protein</fullName>
    </submittedName>
</protein>
<sequence length="72" mass="8077">MTRTEFTALLDSELGLDYGPDDLDRPFDQLGDWDSVNLLHLVTVLERQGARKFDVVELLSAKSLADVHALAY</sequence>
<reference evidence="2 3" key="2">
    <citation type="submission" date="2019-09" db="EMBL/GenBank/DDBJ databases">
        <authorList>
            <person name="Jin C."/>
        </authorList>
    </citation>
    <scope>NUCLEOTIDE SEQUENCE [LARGE SCALE GENOMIC DNA]</scope>
    <source>
        <strain evidence="2 3">AN110305</strain>
    </source>
</reference>
<evidence type="ECO:0000313" key="2">
    <source>
        <dbReference type="EMBL" id="KAA2257264.1"/>
    </source>
</evidence>